<dbReference type="SUPFAM" id="SSF51182">
    <property type="entry name" value="RmlC-like cupins"/>
    <property type="match status" value="1"/>
</dbReference>
<dbReference type="PROSITE" id="PS01124">
    <property type="entry name" value="HTH_ARAC_FAMILY_2"/>
    <property type="match status" value="1"/>
</dbReference>
<dbReference type="Proteomes" id="UP000246073">
    <property type="component" value="Unassembled WGS sequence"/>
</dbReference>
<dbReference type="Pfam" id="PF12833">
    <property type="entry name" value="HTH_18"/>
    <property type="match status" value="1"/>
</dbReference>
<organism evidence="6 7">
    <name type="scientific">Ochrobactrum soli</name>
    <dbReference type="NCBI Taxonomy" id="2448455"/>
    <lineage>
        <taxon>Bacteria</taxon>
        <taxon>Pseudomonadati</taxon>
        <taxon>Pseudomonadota</taxon>
        <taxon>Alphaproteobacteria</taxon>
        <taxon>Hyphomicrobiales</taxon>
        <taxon>Brucellaceae</taxon>
        <taxon>Brucella/Ochrobactrum group</taxon>
        <taxon>Ochrobactrum</taxon>
    </lineage>
</organism>
<sequence length="303" mass="34875">MRVDVPTYELYGEGTDKKPDFWLHCETLYSRSSLYQFEISLHRHENFFQFLYIQDGAGNASFNGVIHSFRTPCAILVPPGFNHGFSFSRDINGHIITILRPQMPFVGDRRGGPFGAWLNEPRLVAMEDAALEDRELAALTVNRIQVEFYSRKSYKNSILESMLKTMIVLVSRHGLSGSLDETGHPDYSDVRVEKFLELIERHFREHRPVAFYADQLGLSPTHLNRLVRRLTGETTQHMIAHKLIEVAKHDLIAMPSSVQHIAYSLGFADPAYFSRFFQNFTGETPRSFRLRERARLEESVHGN</sequence>
<evidence type="ECO:0000259" key="5">
    <source>
        <dbReference type="PROSITE" id="PS01124"/>
    </source>
</evidence>
<keyword evidence="4" id="KW-0804">Transcription</keyword>
<keyword evidence="2" id="KW-0238">DNA-binding</keyword>
<feature type="domain" description="HTH araC/xylS-type" evidence="5">
    <location>
        <begin position="193"/>
        <end position="291"/>
    </location>
</feature>
<evidence type="ECO:0000256" key="4">
    <source>
        <dbReference type="ARBA" id="ARBA00023163"/>
    </source>
</evidence>
<accession>A0A2P9HM02</accession>
<gene>
    <name evidence="6" type="ORF">OHAE_946</name>
</gene>
<keyword evidence="1" id="KW-0805">Transcription regulation</keyword>
<dbReference type="InterPro" id="IPR011051">
    <property type="entry name" value="RmlC_Cupin_sf"/>
</dbReference>
<proteinExistence type="predicted"/>
<evidence type="ECO:0000256" key="3">
    <source>
        <dbReference type="ARBA" id="ARBA00023159"/>
    </source>
</evidence>
<evidence type="ECO:0000313" key="6">
    <source>
        <dbReference type="EMBL" id="SPL65079.1"/>
    </source>
</evidence>
<dbReference type="InterPro" id="IPR020449">
    <property type="entry name" value="Tscrpt_reg_AraC-type_HTH"/>
</dbReference>
<dbReference type="InterPro" id="IPR003313">
    <property type="entry name" value="AraC-bd"/>
</dbReference>
<dbReference type="CDD" id="cd06999">
    <property type="entry name" value="cupin_HpaA-like_N"/>
    <property type="match status" value="1"/>
</dbReference>
<dbReference type="InterPro" id="IPR014710">
    <property type="entry name" value="RmlC-like_jellyroll"/>
</dbReference>
<dbReference type="InterPro" id="IPR018060">
    <property type="entry name" value="HTH_AraC"/>
</dbReference>
<dbReference type="Gene3D" id="2.60.120.10">
    <property type="entry name" value="Jelly Rolls"/>
    <property type="match status" value="1"/>
</dbReference>
<dbReference type="PRINTS" id="PR00032">
    <property type="entry name" value="HTHARAC"/>
</dbReference>
<dbReference type="RefSeq" id="WP_109368792.1">
    <property type="nucleotide sequence ID" value="NZ_OOFM01000005.1"/>
</dbReference>
<dbReference type="PANTHER" id="PTHR43280">
    <property type="entry name" value="ARAC-FAMILY TRANSCRIPTIONAL REGULATOR"/>
    <property type="match status" value="1"/>
</dbReference>
<name>A0A2P9HM02_9HYPH</name>
<protein>
    <submittedName>
        <fullName evidence="6">Transcriptional regulator PobR, AraC family</fullName>
    </submittedName>
</protein>
<dbReference type="InterPro" id="IPR047264">
    <property type="entry name" value="Cupin_HpaA-like_N"/>
</dbReference>
<dbReference type="InterPro" id="IPR009057">
    <property type="entry name" value="Homeodomain-like_sf"/>
</dbReference>
<dbReference type="Pfam" id="PF02311">
    <property type="entry name" value="AraC_binding"/>
    <property type="match status" value="1"/>
</dbReference>
<reference evidence="7" key="1">
    <citation type="submission" date="2017-12" db="EMBL/GenBank/DDBJ databases">
        <authorList>
            <person name="Diaz M."/>
        </authorList>
    </citation>
    <scope>NUCLEOTIDE SEQUENCE [LARGE SCALE GENOMIC DNA]</scope>
    <source>
        <strain evidence="7">FI11154</strain>
    </source>
</reference>
<dbReference type="SMART" id="SM00342">
    <property type="entry name" value="HTH_ARAC"/>
    <property type="match status" value="1"/>
</dbReference>
<dbReference type="Gene3D" id="1.10.10.60">
    <property type="entry name" value="Homeodomain-like"/>
    <property type="match status" value="1"/>
</dbReference>
<dbReference type="EMBL" id="OOFM01000005">
    <property type="protein sequence ID" value="SPL65079.1"/>
    <property type="molecule type" value="Genomic_DNA"/>
</dbReference>
<keyword evidence="3" id="KW-0010">Activator</keyword>
<dbReference type="AlphaFoldDB" id="A0A2P9HM02"/>
<dbReference type="SUPFAM" id="SSF46689">
    <property type="entry name" value="Homeodomain-like"/>
    <property type="match status" value="2"/>
</dbReference>
<dbReference type="GO" id="GO:0003700">
    <property type="term" value="F:DNA-binding transcription factor activity"/>
    <property type="evidence" value="ECO:0007669"/>
    <property type="project" value="InterPro"/>
</dbReference>
<dbReference type="PANTHER" id="PTHR43280:SF32">
    <property type="entry name" value="TRANSCRIPTIONAL REGULATORY PROTEIN"/>
    <property type="match status" value="1"/>
</dbReference>
<dbReference type="GO" id="GO:0043565">
    <property type="term" value="F:sequence-specific DNA binding"/>
    <property type="evidence" value="ECO:0007669"/>
    <property type="project" value="InterPro"/>
</dbReference>
<evidence type="ECO:0000256" key="1">
    <source>
        <dbReference type="ARBA" id="ARBA00023015"/>
    </source>
</evidence>
<evidence type="ECO:0000313" key="7">
    <source>
        <dbReference type="Proteomes" id="UP000246073"/>
    </source>
</evidence>
<evidence type="ECO:0000256" key="2">
    <source>
        <dbReference type="ARBA" id="ARBA00023125"/>
    </source>
</evidence>